<proteinExistence type="predicted"/>
<feature type="domain" description="Response regulatory" evidence="2">
    <location>
        <begin position="12"/>
        <end position="125"/>
    </location>
</feature>
<feature type="modified residue" description="4-aspartylphosphate" evidence="1">
    <location>
        <position position="64"/>
    </location>
</feature>
<dbReference type="Proteomes" id="UP001524642">
    <property type="component" value="Unassembled WGS sequence"/>
</dbReference>
<keyword evidence="1" id="KW-0597">Phosphoprotein</keyword>
<comment type="caution">
    <text evidence="3">The sequence shown here is derived from an EMBL/GenBank/DDBJ whole genome shotgun (WGS) entry which is preliminary data.</text>
</comment>
<accession>A0ABT1X1D9</accession>
<dbReference type="Gene3D" id="3.40.50.2300">
    <property type="match status" value="1"/>
</dbReference>
<dbReference type="RefSeq" id="WP_257715222.1">
    <property type="nucleotide sequence ID" value="NZ_JANJOU010000003.1"/>
</dbReference>
<evidence type="ECO:0000313" key="3">
    <source>
        <dbReference type="EMBL" id="MCR0981549.1"/>
    </source>
</evidence>
<dbReference type="InterPro" id="IPR001789">
    <property type="entry name" value="Sig_transdc_resp-reg_receiver"/>
</dbReference>
<organism evidence="3 4">
    <name type="scientific">Roseomonas populi</name>
    <dbReference type="NCBI Taxonomy" id="3121582"/>
    <lineage>
        <taxon>Bacteria</taxon>
        <taxon>Pseudomonadati</taxon>
        <taxon>Pseudomonadota</taxon>
        <taxon>Alphaproteobacteria</taxon>
        <taxon>Acetobacterales</taxon>
        <taxon>Roseomonadaceae</taxon>
        <taxon>Roseomonas</taxon>
    </lineage>
</organism>
<dbReference type="EMBL" id="JANJOU010000003">
    <property type="protein sequence ID" value="MCR0981549.1"/>
    <property type="molecule type" value="Genomic_DNA"/>
</dbReference>
<reference evidence="3 4" key="1">
    <citation type="submission" date="2022-06" db="EMBL/GenBank/DDBJ databases">
        <title>Roseomonas CN29.</title>
        <authorList>
            <person name="Cheng Y."/>
            <person name="He X."/>
        </authorList>
    </citation>
    <scope>NUCLEOTIDE SEQUENCE [LARGE SCALE GENOMIC DNA]</scope>
    <source>
        <strain evidence="3 4">CN29</strain>
    </source>
</reference>
<dbReference type="SUPFAM" id="SSF52172">
    <property type="entry name" value="CheY-like"/>
    <property type="match status" value="1"/>
</dbReference>
<evidence type="ECO:0000256" key="1">
    <source>
        <dbReference type="PROSITE-ProRule" id="PRU00169"/>
    </source>
</evidence>
<name>A0ABT1X1D9_9PROT</name>
<evidence type="ECO:0000259" key="2">
    <source>
        <dbReference type="PROSITE" id="PS50110"/>
    </source>
</evidence>
<dbReference type="InterPro" id="IPR011006">
    <property type="entry name" value="CheY-like_superfamily"/>
</dbReference>
<dbReference type="PROSITE" id="PS50110">
    <property type="entry name" value="RESPONSE_REGULATORY"/>
    <property type="match status" value="1"/>
</dbReference>
<sequence>MPFAAGPLAGCRVLLVEDEYIIADEMDGWLRQAGVLVLGPVPDVEEALDLIEREAGALDLAVLDANLGEGQTAYPIADRLDELGVPYLFATGDVRLVDEPNYQCRTRLEKPVTQRGLLRALEALLASRSGGEG</sequence>
<evidence type="ECO:0000313" key="4">
    <source>
        <dbReference type="Proteomes" id="UP001524642"/>
    </source>
</evidence>
<gene>
    <name evidence="3" type="ORF">NRP21_05760</name>
</gene>
<keyword evidence="4" id="KW-1185">Reference proteome</keyword>
<protein>
    <submittedName>
        <fullName evidence="3">Response regulator</fullName>
    </submittedName>
</protein>